<name>A0ACD0WPD8_CLALS</name>
<organism evidence="1 2">
    <name type="scientific">Clavispora lusitaniae</name>
    <name type="common">Candida lusitaniae</name>
    <dbReference type="NCBI Taxonomy" id="36911"/>
    <lineage>
        <taxon>Eukaryota</taxon>
        <taxon>Fungi</taxon>
        <taxon>Dikarya</taxon>
        <taxon>Ascomycota</taxon>
        <taxon>Saccharomycotina</taxon>
        <taxon>Pichiomycetes</taxon>
        <taxon>Metschnikowiaceae</taxon>
        <taxon>Clavispora</taxon>
    </lineage>
</organism>
<proteinExistence type="predicted"/>
<dbReference type="EMBL" id="CP038488">
    <property type="protein sequence ID" value="QFZ29414.1"/>
    <property type="molecule type" value="Genomic_DNA"/>
</dbReference>
<sequence length="457" mass="50720">MPIFGEKPFTSITVKINQLSTPNRNADLEDDSIELYMDNLLELIKIQPSGAVEAARAIRKKIKYGTPVSQQLLALNLLELLVLNGGPKVGPVVACDDKLVDLLKNVISGTARSGTGGPYDIKVVQRTRELAVGWRREFQDMTEYSGFGNLWKAIPRKNRSRATSSATGGFSEDVFVASPRIGSPRNREPNSYSRERSSSYSRSSGTPPPPRPKTASPYSQSNKKNKRGDKKKKKRKGVAYADEDYRIPQINYKVEAPKIRTTIADCYTHTTALNNALLALPEGADPLDNSKVAAEFEKCRKIRRSVLRYLQFVGAGDVCLKSQEVQELDEEFLGSLIVANEQLVATFKEFDRKCGYTDENPAPDYGNDSEDSDESYYSSDSSDEESVSERLNEMHLAGTSSRLQEAVRSPPPRPAKPETLRAKDMPPISKTESEVSVESANPFGDSHEVSKTRSVYY</sequence>
<evidence type="ECO:0000313" key="1">
    <source>
        <dbReference type="EMBL" id="QFZ29414.1"/>
    </source>
</evidence>
<gene>
    <name evidence="1" type="ORF">EJF14_50654</name>
</gene>
<accession>A0ACD0WPD8</accession>
<reference evidence="2" key="1">
    <citation type="journal article" date="2019" name="MBio">
        <title>Comparative genomics for the elucidation of multidrug resistance (MDR) in Candida lusitaniae.</title>
        <authorList>
            <person name="Kannan A."/>
            <person name="Asner S.A."/>
            <person name="Trachsel E."/>
            <person name="Kelly S."/>
            <person name="Parker J."/>
            <person name="Sanglard D."/>
        </authorList>
    </citation>
    <scope>NUCLEOTIDE SEQUENCE [LARGE SCALE GENOMIC DNA]</scope>
    <source>
        <strain evidence="2">P1</strain>
    </source>
</reference>
<keyword evidence="2" id="KW-1185">Reference proteome</keyword>
<protein>
    <submittedName>
        <fullName evidence="1">LAS seventeen-binding protein</fullName>
    </submittedName>
</protein>
<evidence type="ECO:0000313" key="2">
    <source>
        <dbReference type="Proteomes" id="UP000326582"/>
    </source>
</evidence>
<dbReference type="Proteomes" id="UP000326582">
    <property type="component" value="Chromosome 5"/>
</dbReference>